<feature type="domain" description="Factor of DNA methylation 1-5/IDN2" evidence="1">
    <location>
        <begin position="108"/>
        <end position="223"/>
    </location>
</feature>
<gene>
    <name evidence="2" type="ORF">C2845_PM06G24820</name>
</gene>
<organism evidence="2 3">
    <name type="scientific">Panicum miliaceum</name>
    <name type="common">Proso millet</name>
    <name type="synonym">Broomcorn millet</name>
    <dbReference type="NCBI Taxonomy" id="4540"/>
    <lineage>
        <taxon>Eukaryota</taxon>
        <taxon>Viridiplantae</taxon>
        <taxon>Streptophyta</taxon>
        <taxon>Embryophyta</taxon>
        <taxon>Tracheophyta</taxon>
        <taxon>Spermatophyta</taxon>
        <taxon>Magnoliopsida</taxon>
        <taxon>Liliopsida</taxon>
        <taxon>Poales</taxon>
        <taxon>Poaceae</taxon>
        <taxon>PACMAD clade</taxon>
        <taxon>Panicoideae</taxon>
        <taxon>Panicodae</taxon>
        <taxon>Paniceae</taxon>
        <taxon>Panicinae</taxon>
        <taxon>Panicum</taxon>
        <taxon>Panicum sect. Panicum</taxon>
    </lineage>
</organism>
<dbReference type="PANTHER" id="PTHR21596:SF55">
    <property type="entry name" value="OS12G0572500 PROTEIN"/>
    <property type="match status" value="1"/>
</dbReference>
<dbReference type="PANTHER" id="PTHR21596">
    <property type="entry name" value="RIBONUCLEASE P SUBUNIT P38"/>
    <property type="match status" value="1"/>
</dbReference>
<comment type="caution">
    <text evidence="2">The sequence shown here is derived from an EMBL/GenBank/DDBJ whole genome shotgun (WGS) entry which is preliminary data.</text>
</comment>
<evidence type="ECO:0000313" key="2">
    <source>
        <dbReference type="EMBL" id="RLM97896.1"/>
    </source>
</evidence>
<name>A0A3L6R4W8_PANMI</name>
<dbReference type="AlphaFoldDB" id="A0A3L6R4W8"/>
<dbReference type="Proteomes" id="UP000275267">
    <property type="component" value="Unassembled WGS sequence"/>
</dbReference>
<dbReference type="InterPro" id="IPR005379">
    <property type="entry name" value="FDM1-5/IDN2_XH"/>
</dbReference>
<dbReference type="Pfam" id="PF03469">
    <property type="entry name" value="XH"/>
    <property type="match status" value="1"/>
</dbReference>
<keyword evidence="3" id="KW-1185">Reference proteome</keyword>
<proteinExistence type="predicted"/>
<dbReference type="EMBL" id="PQIB02000009">
    <property type="protein sequence ID" value="RLM97896.1"/>
    <property type="molecule type" value="Genomic_DNA"/>
</dbReference>
<accession>A0A3L6R4W8</accession>
<dbReference type="GO" id="GO:0080188">
    <property type="term" value="P:gene silencing by siRNA-directed DNA methylation"/>
    <property type="evidence" value="ECO:0007669"/>
    <property type="project" value="InterPro"/>
</dbReference>
<dbReference type="OrthoDB" id="678151at2759"/>
<reference evidence="3" key="1">
    <citation type="journal article" date="2019" name="Nat. Commun.">
        <title>The genome of broomcorn millet.</title>
        <authorList>
            <person name="Zou C."/>
            <person name="Miki D."/>
            <person name="Li D."/>
            <person name="Tang Q."/>
            <person name="Xiao L."/>
            <person name="Rajput S."/>
            <person name="Deng P."/>
            <person name="Jia W."/>
            <person name="Huang R."/>
            <person name="Zhang M."/>
            <person name="Sun Y."/>
            <person name="Hu J."/>
            <person name="Fu X."/>
            <person name="Schnable P.S."/>
            <person name="Li F."/>
            <person name="Zhang H."/>
            <person name="Feng B."/>
            <person name="Zhu X."/>
            <person name="Liu R."/>
            <person name="Schnable J.C."/>
            <person name="Zhu J.-K."/>
            <person name="Zhang H."/>
        </authorList>
    </citation>
    <scope>NUCLEOTIDE SEQUENCE [LARGE SCALE GENOMIC DNA]</scope>
</reference>
<dbReference type="STRING" id="4540.A0A3L6R4W8"/>
<evidence type="ECO:0000259" key="1">
    <source>
        <dbReference type="Pfam" id="PF03469"/>
    </source>
</evidence>
<sequence length="255" mass="29569">MGQCTDLPGLPMTLVANQLVASQLDCDLTMIEAIYKQCCKTNEAVQYYIGENARINQEKQGMCAMGKYMKEVRLPTHHKKGLIQSNWIDLSLKVFTNIGHCGPIIGIKRLGEIDENLFLDAACSSGISKVNAAKNRKAWLKKIQGHIWHPYKRITEDGRSEEVLDEEDETLKELKAFEALKEMDRYNSSGRTIVPELWNYKEGRKVTVVEAIDCLMKKIMDHEKEKNCNKRRRSSRFRYTVWHNFLLQLQWYTVH</sequence>
<protein>
    <submittedName>
        <fullName evidence="2">Factor of DNA methylation 4-like</fullName>
    </submittedName>
</protein>
<evidence type="ECO:0000313" key="3">
    <source>
        <dbReference type="Proteomes" id="UP000275267"/>
    </source>
</evidence>
<dbReference type="InterPro" id="IPR045177">
    <property type="entry name" value="FDM1-5/IDN2"/>
</dbReference>